<dbReference type="PANTHER" id="PTHR19855">
    <property type="entry name" value="WD40 REPEAT PROTEIN 12, 37"/>
    <property type="match status" value="1"/>
</dbReference>
<evidence type="ECO:0000259" key="6">
    <source>
        <dbReference type="Pfam" id="PF08154"/>
    </source>
</evidence>
<comment type="subcellular location">
    <subcellularLocation>
        <location evidence="1">Nucleus</location>
    </subcellularLocation>
</comment>
<dbReference type="PROSITE" id="PS50294">
    <property type="entry name" value="WD_REPEATS_REGION"/>
    <property type="match status" value="2"/>
</dbReference>
<evidence type="ECO:0000313" key="7">
    <source>
        <dbReference type="EMBL" id="KAK9004244.1"/>
    </source>
</evidence>
<dbReference type="Pfam" id="PF08154">
    <property type="entry name" value="NLE"/>
    <property type="match status" value="1"/>
</dbReference>
<dbReference type="Gene3D" id="2.130.10.10">
    <property type="entry name" value="YVTN repeat-like/Quinoprotein amine dehydrogenase"/>
    <property type="match status" value="2"/>
</dbReference>
<dbReference type="InterPro" id="IPR036322">
    <property type="entry name" value="WD40_repeat_dom_sf"/>
</dbReference>
<evidence type="ECO:0000256" key="5">
    <source>
        <dbReference type="PROSITE-ProRule" id="PRU00221"/>
    </source>
</evidence>
<dbReference type="PANTHER" id="PTHR19855:SF11">
    <property type="entry name" value="RIBOSOME BIOGENESIS PROTEIN WDR12"/>
    <property type="match status" value="1"/>
</dbReference>
<dbReference type="SMART" id="SM00320">
    <property type="entry name" value="WD40"/>
    <property type="match status" value="5"/>
</dbReference>
<evidence type="ECO:0000313" key="8">
    <source>
        <dbReference type="Proteomes" id="UP001396334"/>
    </source>
</evidence>
<keyword evidence="8" id="KW-1185">Reference proteome</keyword>
<evidence type="ECO:0000256" key="4">
    <source>
        <dbReference type="ARBA" id="ARBA00023242"/>
    </source>
</evidence>
<evidence type="ECO:0000256" key="2">
    <source>
        <dbReference type="ARBA" id="ARBA00022574"/>
    </source>
</evidence>
<reference evidence="7 8" key="1">
    <citation type="journal article" date="2024" name="G3 (Bethesda)">
        <title>Genome assembly of Hibiscus sabdariffa L. provides insights into metabolisms of medicinal natural products.</title>
        <authorList>
            <person name="Kim T."/>
        </authorList>
    </citation>
    <scope>NUCLEOTIDE SEQUENCE [LARGE SCALE GENOMIC DNA]</scope>
    <source>
        <strain evidence="7">TK-2024</strain>
        <tissue evidence="7">Old leaves</tissue>
    </source>
</reference>
<accession>A0ABR2QUA1</accession>
<keyword evidence="2 5" id="KW-0853">WD repeat</keyword>
<name>A0ABR2QUA1_9ROSI</name>
<comment type="caution">
    <text evidence="7">The sequence shown here is derived from an EMBL/GenBank/DDBJ whole genome shotgun (WGS) entry which is preliminary data.</text>
</comment>
<feature type="domain" description="NLE" evidence="6">
    <location>
        <begin position="12"/>
        <end position="79"/>
    </location>
</feature>
<feature type="repeat" description="WD" evidence="5">
    <location>
        <begin position="146"/>
        <end position="191"/>
    </location>
</feature>
<dbReference type="SUPFAM" id="SSF50978">
    <property type="entry name" value="WD40 repeat-like"/>
    <property type="match status" value="1"/>
</dbReference>
<dbReference type="InterPro" id="IPR015943">
    <property type="entry name" value="WD40/YVTN_repeat-like_dom_sf"/>
</dbReference>
<feature type="repeat" description="WD" evidence="5">
    <location>
        <begin position="201"/>
        <end position="232"/>
    </location>
</feature>
<sequence length="398" mass="43993">MDIENETNSRRIQVRFVTKLKARYKVPNTAIAIPSHLHRLGLSSIVNKLLQAVNSEWKTEPFDFLIDGELVRMPLEEFLLAKGISAEKTLEIEYIRAVAPRREEEPCLHDDWVSAVDGSSPRFILTGCYDGLGRVWKQAGQCTHILEGHTGVVSSVSIINSEGTDSAIVATASKDQTLRLWKFDAEDSSDQPARLRAFKILRGHNASVHSVAAKTSGDMVCSGSWDCTINLWRTNDSIDGDTVSIKKRKVNNTDEESQSEGEAVSTLVGHTQCVSSVDLSDIFCGKVLNCIDVGGEGLALIAVAGSDPILRIWDPRKPETSAPVFQFSSHSSWISACKWHNWSSNSVSSCYHQFHTKTRFYVQIGGREAACENMTNWSLELRSEPGEIGIRLDLAIKG</sequence>
<dbReference type="InterPro" id="IPR001680">
    <property type="entry name" value="WD40_rpt"/>
</dbReference>
<dbReference type="InterPro" id="IPR012972">
    <property type="entry name" value="NLE"/>
</dbReference>
<dbReference type="EMBL" id="JBBPBN010000031">
    <property type="protein sequence ID" value="KAK9004244.1"/>
    <property type="molecule type" value="Genomic_DNA"/>
</dbReference>
<dbReference type="Pfam" id="PF00400">
    <property type="entry name" value="WD40"/>
    <property type="match status" value="2"/>
</dbReference>
<keyword evidence="3" id="KW-0677">Repeat</keyword>
<organism evidence="7 8">
    <name type="scientific">Hibiscus sabdariffa</name>
    <name type="common">roselle</name>
    <dbReference type="NCBI Taxonomy" id="183260"/>
    <lineage>
        <taxon>Eukaryota</taxon>
        <taxon>Viridiplantae</taxon>
        <taxon>Streptophyta</taxon>
        <taxon>Embryophyta</taxon>
        <taxon>Tracheophyta</taxon>
        <taxon>Spermatophyta</taxon>
        <taxon>Magnoliopsida</taxon>
        <taxon>eudicotyledons</taxon>
        <taxon>Gunneridae</taxon>
        <taxon>Pentapetalae</taxon>
        <taxon>rosids</taxon>
        <taxon>malvids</taxon>
        <taxon>Malvales</taxon>
        <taxon>Malvaceae</taxon>
        <taxon>Malvoideae</taxon>
        <taxon>Hibiscus</taxon>
    </lineage>
</organism>
<keyword evidence="4" id="KW-0539">Nucleus</keyword>
<protein>
    <recommendedName>
        <fullName evidence="6">NLE domain-containing protein</fullName>
    </recommendedName>
</protein>
<dbReference type="PROSITE" id="PS50082">
    <property type="entry name" value="WD_REPEATS_2"/>
    <property type="match status" value="2"/>
</dbReference>
<proteinExistence type="predicted"/>
<evidence type="ECO:0000256" key="3">
    <source>
        <dbReference type="ARBA" id="ARBA00022737"/>
    </source>
</evidence>
<dbReference type="Proteomes" id="UP001396334">
    <property type="component" value="Unassembled WGS sequence"/>
</dbReference>
<gene>
    <name evidence="7" type="ORF">V6N11_002050</name>
</gene>
<evidence type="ECO:0000256" key="1">
    <source>
        <dbReference type="ARBA" id="ARBA00004123"/>
    </source>
</evidence>